<dbReference type="SUPFAM" id="SSF82153">
    <property type="entry name" value="FAS1 domain"/>
    <property type="match status" value="1"/>
</dbReference>
<dbReference type="PROSITE" id="PS51257">
    <property type="entry name" value="PROKAR_LIPOPROTEIN"/>
    <property type="match status" value="1"/>
</dbReference>
<organism evidence="4 5">
    <name type="scientific">Streptantibioticus silvisoli</name>
    <dbReference type="NCBI Taxonomy" id="2705255"/>
    <lineage>
        <taxon>Bacteria</taxon>
        <taxon>Bacillati</taxon>
        <taxon>Actinomycetota</taxon>
        <taxon>Actinomycetes</taxon>
        <taxon>Kitasatosporales</taxon>
        <taxon>Streptomycetaceae</taxon>
        <taxon>Streptantibioticus</taxon>
    </lineage>
</organism>
<dbReference type="RefSeq" id="WP_282704959.1">
    <property type="nucleotide sequence ID" value="NZ_JAAGKO020000121.1"/>
</dbReference>
<feature type="non-terminal residue" evidence="4">
    <location>
        <position position="181"/>
    </location>
</feature>
<dbReference type="PANTHER" id="PTHR10900">
    <property type="entry name" value="PERIOSTIN-RELATED"/>
    <property type="match status" value="1"/>
</dbReference>
<dbReference type="EMBL" id="JAAGKO020000121">
    <property type="protein sequence ID" value="MDI5967732.1"/>
    <property type="molecule type" value="Genomic_DNA"/>
</dbReference>
<feature type="region of interest" description="Disordered" evidence="1">
    <location>
        <begin position="26"/>
        <end position="58"/>
    </location>
</feature>
<evidence type="ECO:0000313" key="5">
    <source>
        <dbReference type="Proteomes" id="UP001156398"/>
    </source>
</evidence>
<dbReference type="PROSITE" id="PS50213">
    <property type="entry name" value="FAS1"/>
    <property type="match status" value="1"/>
</dbReference>
<protein>
    <submittedName>
        <fullName evidence="4">Fasciclin domain-containing protein</fullName>
    </submittedName>
</protein>
<sequence length="181" mass="18008">MTSSRTARVALAVAAAATLAVTASACQSNSDSKSSASSSPTTASTPSSPAAAMPSADKPFGPACSTIPKTGKGSFNGMATDPVATAASNNPALSTLVTAVKKAGLVDTLNSAQNITVFAPDNAAFAKLPKATLAKVLANKAMLTKILTYHVVGKQLAVSDLASGTYPTLEKQNLMTSGSGM</sequence>
<dbReference type="Pfam" id="PF02469">
    <property type="entry name" value="Fasciclin"/>
    <property type="match status" value="1"/>
</dbReference>
<accession>A0ABT6WB73</accession>
<dbReference type="PANTHER" id="PTHR10900:SF77">
    <property type="entry name" value="FI19380P1"/>
    <property type="match status" value="1"/>
</dbReference>
<comment type="caution">
    <text evidence="4">The sequence shown here is derived from an EMBL/GenBank/DDBJ whole genome shotgun (WGS) entry which is preliminary data.</text>
</comment>
<feature type="compositionally biased region" description="Low complexity" evidence="1">
    <location>
        <begin position="26"/>
        <end position="56"/>
    </location>
</feature>
<feature type="chain" id="PRO_5045526472" evidence="2">
    <location>
        <begin position="26"/>
        <end position="181"/>
    </location>
</feature>
<keyword evidence="2" id="KW-0732">Signal</keyword>
<evidence type="ECO:0000313" key="4">
    <source>
        <dbReference type="EMBL" id="MDI5967732.1"/>
    </source>
</evidence>
<dbReference type="Proteomes" id="UP001156398">
    <property type="component" value="Unassembled WGS sequence"/>
</dbReference>
<dbReference type="InterPro" id="IPR050904">
    <property type="entry name" value="Adhesion/Biosynth-related"/>
</dbReference>
<evidence type="ECO:0000256" key="1">
    <source>
        <dbReference type="SAM" id="MobiDB-lite"/>
    </source>
</evidence>
<evidence type="ECO:0000256" key="2">
    <source>
        <dbReference type="SAM" id="SignalP"/>
    </source>
</evidence>
<feature type="domain" description="FAS1" evidence="3">
    <location>
        <begin position="80"/>
        <end position="181"/>
    </location>
</feature>
<keyword evidence="5" id="KW-1185">Reference proteome</keyword>
<feature type="signal peptide" evidence="2">
    <location>
        <begin position="1"/>
        <end position="25"/>
    </location>
</feature>
<dbReference type="Gene3D" id="2.30.180.10">
    <property type="entry name" value="FAS1 domain"/>
    <property type="match status" value="1"/>
</dbReference>
<reference evidence="4 5" key="1">
    <citation type="submission" date="2023-05" db="EMBL/GenBank/DDBJ databases">
        <title>Streptantibioticus silvisoli sp. nov., acidotolerant actinomycetes 1 from pine litter.</title>
        <authorList>
            <person name="Swiecimska M."/>
            <person name="Golinska P."/>
            <person name="Sangal V."/>
            <person name="Wachnowicz B."/>
            <person name="Goodfellow M."/>
        </authorList>
    </citation>
    <scope>NUCLEOTIDE SEQUENCE [LARGE SCALE GENOMIC DNA]</scope>
    <source>
        <strain evidence="4 5">SL54</strain>
    </source>
</reference>
<evidence type="ECO:0000259" key="3">
    <source>
        <dbReference type="PROSITE" id="PS50213"/>
    </source>
</evidence>
<dbReference type="InterPro" id="IPR036378">
    <property type="entry name" value="FAS1_dom_sf"/>
</dbReference>
<dbReference type="InterPro" id="IPR000782">
    <property type="entry name" value="FAS1_domain"/>
</dbReference>
<name>A0ABT6WB73_9ACTN</name>
<proteinExistence type="predicted"/>
<gene>
    <name evidence="4" type="ORF">POF43_034290</name>
</gene>